<comment type="caution">
    <text evidence="3">The sequence shown here is derived from an EMBL/GenBank/DDBJ whole genome shotgun (WGS) entry which is preliminary data.</text>
</comment>
<dbReference type="EMBL" id="LCWV01000004">
    <property type="protein sequence ID" value="PWI73764.1"/>
    <property type="molecule type" value="Genomic_DNA"/>
</dbReference>
<name>A0A2U3EGX0_PURLI</name>
<dbReference type="Proteomes" id="UP001287286">
    <property type="component" value="Unassembled WGS sequence"/>
</dbReference>
<evidence type="ECO:0000313" key="5">
    <source>
        <dbReference type="Proteomes" id="UP001287286"/>
    </source>
</evidence>
<feature type="compositionally biased region" description="Polar residues" evidence="1">
    <location>
        <begin position="197"/>
        <end position="213"/>
    </location>
</feature>
<feature type="region of interest" description="Disordered" evidence="1">
    <location>
        <begin position="181"/>
        <end position="219"/>
    </location>
</feature>
<feature type="compositionally biased region" description="Basic and acidic residues" evidence="1">
    <location>
        <begin position="1"/>
        <end position="10"/>
    </location>
</feature>
<evidence type="ECO:0000256" key="1">
    <source>
        <dbReference type="SAM" id="MobiDB-lite"/>
    </source>
</evidence>
<organism evidence="3 4">
    <name type="scientific">Purpureocillium lilacinum</name>
    <name type="common">Paecilomyces lilacinus</name>
    <dbReference type="NCBI Taxonomy" id="33203"/>
    <lineage>
        <taxon>Eukaryota</taxon>
        <taxon>Fungi</taxon>
        <taxon>Dikarya</taxon>
        <taxon>Ascomycota</taxon>
        <taxon>Pezizomycotina</taxon>
        <taxon>Sordariomycetes</taxon>
        <taxon>Hypocreomycetidae</taxon>
        <taxon>Hypocreales</taxon>
        <taxon>Ophiocordycipitaceae</taxon>
        <taxon>Purpureocillium</taxon>
    </lineage>
</organism>
<accession>A0A2U3EGX0</accession>
<reference evidence="2 5" key="4">
    <citation type="journal article" date="2024" name="Microbiol. Resour. Announc.">
        <title>Genome annotations for the ascomycete fungi Trichoderma harzianum, Trichoderma aggressivum, and Purpureocillium lilacinum.</title>
        <authorList>
            <person name="Beijen E.P.W."/>
            <person name="Ohm R.A."/>
        </authorList>
    </citation>
    <scope>NUCLEOTIDE SEQUENCE [LARGE SCALE GENOMIC DNA]</scope>
    <source>
        <strain evidence="2 5">CBS 150709</strain>
    </source>
</reference>
<proteinExistence type="predicted"/>
<evidence type="ECO:0000313" key="4">
    <source>
        <dbReference type="Proteomes" id="UP000245956"/>
    </source>
</evidence>
<reference evidence="3 4" key="2">
    <citation type="journal article" date="2016" name="Front. Microbiol.">
        <title>Genome and transcriptome sequences reveal the specific parasitism of the nematophagous Purpureocillium lilacinum 36-1.</title>
        <authorList>
            <person name="Xie J."/>
            <person name="Li S."/>
            <person name="Mo C."/>
            <person name="Xiao X."/>
            <person name="Peng D."/>
            <person name="Wang G."/>
            <person name="Xiao Y."/>
        </authorList>
    </citation>
    <scope>NUCLEOTIDE SEQUENCE [LARGE SCALE GENOMIC DNA]</scope>
    <source>
        <strain evidence="3 4">36-1</strain>
    </source>
</reference>
<dbReference type="EMBL" id="JAWRVI010000033">
    <property type="protein sequence ID" value="KAK4087344.1"/>
    <property type="molecule type" value="Genomic_DNA"/>
</dbReference>
<feature type="compositionally biased region" description="Low complexity" evidence="1">
    <location>
        <begin position="28"/>
        <end position="49"/>
    </location>
</feature>
<feature type="compositionally biased region" description="Polar residues" evidence="1">
    <location>
        <begin position="241"/>
        <end position="251"/>
    </location>
</feature>
<feature type="region of interest" description="Disordered" evidence="1">
    <location>
        <begin position="232"/>
        <end position="251"/>
    </location>
</feature>
<dbReference type="Proteomes" id="UP000245956">
    <property type="component" value="Unassembled WGS sequence"/>
</dbReference>
<protein>
    <submittedName>
        <fullName evidence="3">Uncharacterized protein</fullName>
    </submittedName>
</protein>
<dbReference type="AlphaFoldDB" id="A0A2U3EGX0"/>
<keyword evidence="5" id="KW-1185">Reference proteome</keyword>
<reference evidence="2" key="3">
    <citation type="submission" date="2023-11" db="EMBL/GenBank/DDBJ databases">
        <authorList>
            <person name="Beijen E."/>
            <person name="Ohm R.A."/>
        </authorList>
    </citation>
    <scope>NUCLEOTIDE SEQUENCE</scope>
    <source>
        <strain evidence="2">CBS 150709</strain>
    </source>
</reference>
<gene>
    <name evidence="3" type="ORF">PCL_09040</name>
    <name evidence="2" type="ORF">Purlil1_8419</name>
</gene>
<evidence type="ECO:0000313" key="2">
    <source>
        <dbReference type="EMBL" id="KAK4087344.1"/>
    </source>
</evidence>
<evidence type="ECO:0000313" key="3">
    <source>
        <dbReference type="EMBL" id="PWI73764.1"/>
    </source>
</evidence>
<feature type="compositionally biased region" description="Polar residues" evidence="1">
    <location>
        <begin position="11"/>
        <end position="27"/>
    </location>
</feature>
<feature type="region of interest" description="Disordered" evidence="1">
    <location>
        <begin position="1"/>
        <end position="135"/>
    </location>
</feature>
<sequence length="251" mass="27030">MEEPAAEKRSVSATADDNAKPSTNHRTASPAPSAGAAAEPDAATQAAALAEREVAAAKAAAEQQQKRREASPQQDRPQAPTPPAEPRLHQESREGREARSYERSTSKPFVQSPEREQNEGEEEPSPRQQRPNGTATDSVLKIAQLALVPIRGCKSIWQDLNLKRDGRSCLAWNCTTLLLPSRSRHSSQKASAPPQAPSSGTSTCNPQCGNSGAQAKPRQLARWLAGVQVRARSRERGFSRGGNSSIRLFSP</sequence>
<feature type="compositionally biased region" description="Basic and acidic residues" evidence="1">
    <location>
        <begin position="86"/>
        <end position="105"/>
    </location>
</feature>
<reference evidence="3" key="1">
    <citation type="submission" date="2015-05" db="EMBL/GenBank/DDBJ databases">
        <authorList>
            <person name="Wang D.B."/>
            <person name="Wang M."/>
        </authorList>
    </citation>
    <scope>NUCLEOTIDE SEQUENCE</scope>
    <source>
        <strain evidence="3">36-1</strain>
    </source>
</reference>